<evidence type="ECO:0000256" key="5">
    <source>
        <dbReference type="ARBA" id="ARBA00022989"/>
    </source>
</evidence>
<dbReference type="InterPro" id="IPR051907">
    <property type="entry name" value="DoxX-like_oxidoreductase"/>
</dbReference>
<sequence>MKKLFFFSNTILKDLALLVLRAATGLMMATHGWTKISDFSAKLQTFSDPIGLGPAVSLQLVIFAEFFCALFLAIGFLTRLSLIPLIIAMSVAAFIAHGGDPFSMQEKSLLFLTIFVCLFLLGPGKYSVDGQINKKNRY</sequence>
<name>A0A1N7KLS8_9BACT</name>
<dbReference type="STRING" id="529505.SAMN05421761_102187"/>
<dbReference type="PANTHER" id="PTHR33452:SF1">
    <property type="entry name" value="INNER MEMBRANE PROTEIN YPHA-RELATED"/>
    <property type="match status" value="1"/>
</dbReference>
<dbReference type="OrthoDB" id="9813193at2"/>
<evidence type="ECO:0000313" key="9">
    <source>
        <dbReference type="Proteomes" id="UP000186026"/>
    </source>
</evidence>
<evidence type="ECO:0000256" key="2">
    <source>
        <dbReference type="ARBA" id="ARBA00006679"/>
    </source>
</evidence>
<evidence type="ECO:0000256" key="1">
    <source>
        <dbReference type="ARBA" id="ARBA00004651"/>
    </source>
</evidence>
<feature type="transmembrane region" description="Helical" evidence="7">
    <location>
        <begin position="80"/>
        <end position="97"/>
    </location>
</feature>
<protein>
    <submittedName>
        <fullName evidence="8">Putative oxidoreductase</fullName>
    </submittedName>
</protein>
<reference evidence="9" key="1">
    <citation type="submission" date="2017-01" db="EMBL/GenBank/DDBJ databases">
        <authorList>
            <person name="Varghese N."/>
            <person name="Submissions S."/>
        </authorList>
    </citation>
    <scope>NUCLEOTIDE SEQUENCE [LARGE SCALE GENOMIC DNA]</scope>
    <source>
        <strain evidence="9">DSM 46698</strain>
    </source>
</reference>
<dbReference type="EMBL" id="FTOP01000002">
    <property type="protein sequence ID" value="SIS62582.1"/>
    <property type="molecule type" value="Genomic_DNA"/>
</dbReference>
<keyword evidence="9" id="KW-1185">Reference proteome</keyword>
<proteinExistence type="inferred from homology"/>
<evidence type="ECO:0000256" key="4">
    <source>
        <dbReference type="ARBA" id="ARBA00022692"/>
    </source>
</evidence>
<feature type="transmembrane region" description="Helical" evidence="7">
    <location>
        <begin position="109"/>
        <end position="128"/>
    </location>
</feature>
<keyword evidence="4 7" id="KW-0812">Transmembrane</keyword>
<organism evidence="8 9">
    <name type="scientific">Belliella pelovolcani</name>
    <dbReference type="NCBI Taxonomy" id="529505"/>
    <lineage>
        <taxon>Bacteria</taxon>
        <taxon>Pseudomonadati</taxon>
        <taxon>Bacteroidota</taxon>
        <taxon>Cytophagia</taxon>
        <taxon>Cytophagales</taxon>
        <taxon>Cyclobacteriaceae</taxon>
        <taxon>Belliella</taxon>
    </lineage>
</organism>
<accession>A0A1N7KLS8</accession>
<evidence type="ECO:0000256" key="6">
    <source>
        <dbReference type="ARBA" id="ARBA00023136"/>
    </source>
</evidence>
<dbReference type="AlphaFoldDB" id="A0A1N7KLS8"/>
<keyword evidence="5 7" id="KW-1133">Transmembrane helix</keyword>
<evidence type="ECO:0000313" key="8">
    <source>
        <dbReference type="EMBL" id="SIS62582.1"/>
    </source>
</evidence>
<dbReference type="InterPro" id="IPR032808">
    <property type="entry name" value="DoxX"/>
</dbReference>
<dbReference type="GO" id="GO:0005886">
    <property type="term" value="C:plasma membrane"/>
    <property type="evidence" value="ECO:0007669"/>
    <property type="project" value="UniProtKB-SubCell"/>
</dbReference>
<comment type="similarity">
    <text evidence="2">Belongs to the DoxX family.</text>
</comment>
<dbReference type="Proteomes" id="UP000186026">
    <property type="component" value="Unassembled WGS sequence"/>
</dbReference>
<comment type="subcellular location">
    <subcellularLocation>
        <location evidence="1">Cell membrane</location>
        <topology evidence="1">Multi-pass membrane protein</topology>
    </subcellularLocation>
</comment>
<dbReference type="Pfam" id="PF07681">
    <property type="entry name" value="DoxX"/>
    <property type="match status" value="1"/>
</dbReference>
<feature type="transmembrane region" description="Helical" evidence="7">
    <location>
        <begin position="50"/>
        <end position="73"/>
    </location>
</feature>
<evidence type="ECO:0000256" key="7">
    <source>
        <dbReference type="SAM" id="Phobius"/>
    </source>
</evidence>
<dbReference type="PANTHER" id="PTHR33452">
    <property type="entry name" value="OXIDOREDUCTASE CATD-RELATED"/>
    <property type="match status" value="1"/>
</dbReference>
<dbReference type="RefSeq" id="WP_076498468.1">
    <property type="nucleotide sequence ID" value="NZ_FTOP01000002.1"/>
</dbReference>
<gene>
    <name evidence="8" type="ORF">SAMN05421761_102187</name>
</gene>
<evidence type="ECO:0000256" key="3">
    <source>
        <dbReference type="ARBA" id="ARBA00022475"/>
    </source>
</evidence>
<keyword evidence="3" id="KW-1003">Cell membrane</keyword>
<keyword evidence="6 7" id="KW-0472">Membrane</keyword>